<keyword evidence="6 9" id="KW-0057">Aromatic amino acid biosynthesis</keyword>
<dbReference type="GO" id="GO:0004048">
    <property type="term" value="F:anthranilate phosphoribosyltransferase activity"/>
    <property type="evidence" value="ECO:0007669"/>
    <property type="project" value="UniProtKB-UniRule"/>
</dbReference>
<feature type="binding site" evidence="9">
    <location>
        <position position="80"/>
    </location>
    <ligand>
        <name>anthranilate</name>
        <dbReference type="ChEBI" id="CHEBI:16567"/>
        <label>1</label>
    </ligand>
</feature>
<keyword evidence="9" id="KW-0479">Metal-binding</keyword>
<comment type="caution">
    <text evidence="9">Lacks conserved residue(s) required for the propagation of feature annotation.</text>
</comment>
<evidence type="ECO:0000313" key="13">
    <source>
        <dbReference type="Proteomes" id="UP001321786"/>
    </source>
</evidence>
<dbReference type="HAMAP" id="MF_00211">
    <property type="entry name" value="TrpD"/>
    <property type="match status" value="1"/>
</dbReference>
<dbReference type="Gene3D" id="1.20.970.10">
    <property type="entry name" value="Transferase, Pyrimidine Nucleoside Phosphorylase, Chain C"/>
    <property type="match status" value="1"/>
</dbReference>
<evidence type="ECO:0000256" key="3">
    <source>
        <dbReference type="ARBA" id="ARBA00022676"/>
    </source>
</evidence>
<comment type="cofactor">
    <cofactor evidence="9">
        <name>Mg(2+)</name>
        <dbReference type="ChEBI" id="CHEBI:18420"/>
    </cofactor>
    <text evidence="9">Binds 2 magnesium ions per monomer.</text>
</comment>
<keyword evidence="4 9" id="KW-0808">Transferase</keyword>
<keyword evidence="9" id="KW-0460">Magnesium</keyword>
<dbReference type="InterPro" id="IPR036320">
    <property type="entry name" value="Glycosyl_Trfase_fam3_N_dom_sf"/>
</dbReference>
<organism evidence="12 13">
    <name type="scientific">Helicovermis profundi</name>
    <dbReference type="NCBI Taxonomy" id="3065157"/>
    <lineage>
        <taxon>Bacteria</taxon>
        <taxon>Bacillati</taxon>
        <taxon>Bacillota</taxon>
        <taxon>Clostridia</taxon>
        <taxon>Helicovermis</taxon>
    </lineage>
</organism>
<feature type="domain" description="Glycosyl transferase family 3 N-terminal" evidence="11">
    <location>
        <begin position="5"/>
        <end position="64"/>
    </location>
</feature>
<keyword evidence="3 9" id="KW-0328">Glycosyltransferase</keyword>
<dbReference type="EMBL" id="AP028654">
    <property type="protein sequence ID" value="BEP28861.1"/>
    <property type="molecule type" value="Genomic_DNA"/>
</dbReference>
<feature type="domain" description="Glycosyl transferase family 3" evidence="10">
    <location>
        <begin position="74"/>
        <end position="322"/>
    </location>
</feature>
<dbReference type="GO" id="GO:0005829">
    <property type="term" value="C:cytosol"/>
    <property type="evidence" value="ECO:0007669"/>
    <property type="project" value="TreeGrafter"/>
</dbReference>
<feature type="binding site" evidence="9">
    <location>
        <position position="225"/>
    </location>
    <ligand>
        <name>Mg(2+)</name>
        <dbReference type="ChEBI" id="CHEBI:18420"/>
        <label>2</label>
    </ligand>
</feature>
<dbReference type="InterPro" id="IPR035902">
    <property type="entry name" value="Nuc_phospho_transferase"/>
</dbReference>
<dbReference type="SUPFAM" id="SSF52418">
    <property type="entry name" value="Nucleoside phosphorylase/phosphoribosyltransferase catalytic domain"/>
    <property type="match status" value="1"/>
</dbReference>
<dbReference type="FunFam" id="3.40.1030.10:FF:000002">
    <property type="entry name" value="Anthranilate phosphoribosyltransferase"/>
    <property type="match status" value="1"/>
</dbReference>
<keyword evidence="13" id="KW-1185">Reference proteome</keyword>
<comment type="similarity">
    <text evidence="9">Belongs to the anthranilate phosphoribosyltransferase family.</text>
</comment>
<feature type="binding site" evidence="9">
    <location>
        <begin position="83"/>
        <end position="84"/>
    </location>
    <ligand>
        <name>5-phospho-alpha-D-ribose 1-diphosphate</name>
        <dbReference type="ChEBI" id="CHEBI:58017"/>
    </ligand>
</feature>
<dbReference type="Proteomes" id="UP001321786">
    <property type="component" value="Chromosome"/>
</dbReference>
<evidence type="ECO:0000256" key="9">
    <source>
        <dbReference type="HAMAP-Rule" id="MF_00211"/>
    </source>
</evidence>
<comment type="function">
    <text evidence="9">Catalyzes the transfer of the phosphoribosyl group of 5-phosphorylribose-1-pyrophosphate (PRPP) to anthranilate to yield N-(5'-phosphoribosyl)-anthranilate (PRA).</text>
</comment>
<feature type="binding site" evidence="9">
    <location>
        <position position="226"/>
    </location>
    <ligand>
        <name>Mg(2+)</name>
        <dbReference type="ChEBI" id="CHEBI:18420"/>
        <label>1</label>
    </ligand>
</feature>
<feature type="binding site" evidence="9">
    <location>
        <position position="92"/>
    </location>
    <ligand>
        <name>Mg(2+)</name>
        <dbReference type="ChEBI" id="CHEBI:18420"/>
        <label>1</label>
    </ligand>
</feature>
<feature type="binding site" evidence="9">
    <location>
        <begin position="90"/>
        <end position="93"/>
    </location>
    <ligand>
        <name>5-phospho-alpha-D-ribose 1-diphosphate</name>
        <dbReference type="ChEBI" id="CHEBI:58017"/>
    </ligand>
</feature>
<feature type="binding site" evidence="9">
    <location>
        <position position="111"/>
    </location>
    <ligand>
        <name>anthranilate</name>
        <dbReference type="ChEBI" id="CHEBI:16567"/>
        <label>1</label>
    </ligand>
</feature>
<reference evidence="12 13" key="1">
    <citation type="submission" date="2023-08" db="EMBL/GenBank/DDBJ databases">
        <title>Helicovermis profunda gen. nov., sp. nov., a novel mesophilic, fermentative bacterium within the Bacillota from a deep-sea hydrothermal vent chimney.</title>
        <authorList>
            <person name="Miyazaki U."/>
            <person name="Mizutani D."/>
            <person name="Hashimoto Y."/>
            <person name="Tame A."/>
            <person name="Sawayama S."/>
            <person name="Miyazaki J."/>
            <person name="Takai K."/>
            <person name="Nakagawa S."/>
        </authorList>
    </citation>
    <scope>NUCLEOTIDE SEQUENCE [LARGE SCALE GENOMIC DNA]</scope>
    <source>
        <strain evidence="12 13">S502</strain>
    </source>
</reference>
<keyword evidence="2 9" id="KW-0028">Amino-acid biosynthesis</keyword>
<dbReference type="Pfam" id="PF02885">
    <property type="entry name" value="Glycos_trans_3N"/>
    <property type="match status" value="1"/>
</dbReference>
<dbReference type="RefSeq" id="WP_338537164.1">
    <property type="nucleotide sequence ID" value="NZ_AP028654.1"/>
</dbReference>
<dbReference type="InterPro" id="IPR000312">
    <property type="entry name" value="Glycosyl_Trfase_fam3"/>
</dbReference>
<feature type="binding site" evidence="9">
    <location>
        <position position="226"/>
    </location>
    <ligand>
        <name>Mg(2+)</name>
        <dbReference type="ChEBI" id="CHEBI:18420"/>
        <label>2</label>
    </ligand>
</feature>
<dbReference type="InterPro" id="IPR017459">
    <property type="entry name" value="Glycosyl_Trfase_fam3_N_dom"/>
</dbReference>
<feature type="binding site" evidence="9">
    <location>
        <begin position="108"/>
        <end position="116"/>
    </location>
    <ligand>
        <name>5-phospho-alpha-D-ribose 1-diphosphate</name>
        <dbReference type="ChEBI" id="CHEBI:58017"/>
    </ligand>
</feature>
<dbReference type="PANTHER" id="PTHR43285:SF2">
    <property type="entry name" value="ANTHRANILATE PHOSPHORIBOSYLTRANSFERASE"/>
    <property type="match status" value="1"/>
</dbReference>
<keyword evidence="5 9" id="KW-0822">Tryptophan biosynthesis</keyword>
<accession>A0AAU9E2M6</accession>
<dbReference type="Gene3D" id="3.40.1030.10">
    <property type="entry name" value="Nucleoside phosphorylase/phosphoribosyltransferase catalytic domain"/>
    <property type="match status" value="1"/>
</dbReference>
<evidence type="ECO:0000256" key="6">
    <source>
        <dbReference type="ARBA" id="ARBA00023141"/>
    </source>
</evidence>
<comment type="pathway">
    <text evidence="1 9">Amino-acid biosynthesis; L-tryptophan biosynthesis; L-tryptophan from chorismate: step 2/5.</text>
</comment>
<evidence type="ECO:0000256" key="7">
    <source>
        <dbReference type="ARBA" id="ARBA00052328"/>
    </source>
</evidence>
<protein>
    <recommendedName>
        <fullName evidence="9">Anthranilate phosphoribosyltransferase</fullName>
        <ecNumber evidence="9">2.4.2.18</ecNumber>
    </recommendedName>
</protein>
<feature type="binding site" evidence="9">
    <location>
        <position position="120"/>
    </location>
    <ligand>
        <name>5-phospho-alpha-D-ribose 1-diphosphate</name>
        <dbReference type="ChEBI" id="CHEBI:58017"/>
    </ligand>
</feature>
<evidence type="ECO:0000259" key="10">
    <source>
        <dbReference type="Pfam" id="PF00591"/>
    </source>
</evidence>
<evidence type="ECO:0000313" key="12">
    <source>
        <dbReference type="EMBL" id="BEP28861.1"/>
    </source>
</evidence>
<evidence type="ECO:0000256" key="2">
    <source>
        <dbReference type="ARBA" id="ARBA00022605"/>
    </source>
</evidence>
<feature type="binding site" evidence="9">
    <location>
        <position position="166"/>
    </location>
    <ligand>
        <name>anthranilate</name>
        <dbReference type="ChEBI" id="CHEBI:16567"/>
        <label>2</label>
    </ligand>
</feature>
<proteinExistence type="inferred from homology"/>
<evidence type="ECO:0000259" key="11">
    <source>
        <dbReference type="Pfam" id="PF02885"/>
    </source>
</evidence>
<dbReference type="GO" id="GO:0000162">
    <property type="term" value="P:L-tryptophan biosynthetic process"/>
    <property type="evidence" value="ECO:0007669"/>
    <property type="project" value="UniProtKB-UniRule"/>
</dbReference>
<evidence type="ECO:0000256" key="1">
    <source>
        <dbReference type="ARBA" id="ARBA00004907"/>
    </source>
</evidence>
<dbReference type="NCBIfam" id="TIGR01245">
    <property type="entry name" value="trpD"/>
    <property type="match status" value="1"/>
</dbReference>
<dbReference type="InterPro" id="IPR005940">
    <property type="entry name" value="Anthranilate_Pribosyl_Tfrase"/>
</dbReference>
<comment type="catalytic activity">
    <reaction evidence="7 9">
        <text>N-(5-phospho-beta-D-ribosyl)anthranilate + diphosphate = 5-phospho-alpha-D-ribose 1-diphosphate + anthranilate</text>
        <dbReference type="Rhea" id="RHEA:11768"/>
        <dbReference type="ChEBI" id="CHEBI:16567"/>
        <dbReference type="ChEBI" id="CHEBI:18277"/>
        <dbReference type="ChEBI" id="CHEBI:33019"/>
        <dbReference type="ChEBI" id="CHEBI:58017"/>
        <dbReference type="EC" id="2.4.2.18"/>
    </reaction>
</comment>
<dbReference type="KEGG" id="hprf:HLPR_11920"/>
<gene>
    <name evidence="9 12" type="primary">trpD</name>
    <name evidence="12" type="ORF">HLPR_11920</name>
</gene>
<evidence type="ECO:0000256" key="4">
    <source>
        <dbReference type="ARBA" id="ARBA00022679"/>
    </source>
</evidence>
<dbReference type="EC" id="2.4.2.18" evidence="9"/>
<evidence type="ECO:0000256" key="5">
    <source>
        <dbReference type="ARBA" id="ARBA00022822"/>
    </source>
</evidence>
<evidence type="ECO:0000256" key="8">
    <source>
        <dbReference type="ARBA" id="ARBA00061188"/>
    </source>
</evidence>
<dbReference type="Pfam" id="PF00591">
    <property type="entry name" value="Glycos_transf_3"/>
    <property type="match status" value="1"/>
</dbReference>
<comment type="subunit">
    <text evidence="9">Homodimer.</text>
</comment>
<dbReference type="SUPFAM" id="SSF47648">
    <property type="entry name" value="Nucleoside phosphorylase/phosphoribosyltransferase N-terminal domain"/>
    <property type="match status" value="1"/>
</dbReference>
<dbReference type="GO" id="GO:0000287">
    <property type="term" value="F:magnesium ion binding"/>
    <property type="evidence" value="ECO:0007669"/>
    <property type="project" value="UniProtKB-UniRule"/>
</dbReference>
<name>A0AAU9E2M6_9FIRM</name>
<dbReference type="PANTHER" id="PTHR43285">
    <property type="entry name" value="ANTHRANILATE PHOSPHORIBOSYLTRANSFERASE"/>
    <property type="match status" value="1"/>
</dbReference>
<dbReference type="AlphaFoldDB" id="A0AAU9E2M6"/>
<sequence>MRDNLNKLLKLEDLTMDQMYKSMNDILKKNISDIEISSFLTALEIKGVKKDELIGAVKCLKENAKKVEIKSDDVIIDTCGTGGDGKNTINISTGATIIAAGAGVKILKHGNRAVSSKSGSTDVLEELKIRIPTNKDDVKEEFIKHGVSFLYAPLYHKTLKNVANVRKKLGFNTIFNMLGPLVNPSNVKYQVVGVSNPSYTELYCEVLKYFGAKRALVVHGLDGIDEITITDKSKISELKDNKIKTYYIDPKDFGINKVESKEILGLSAKDNAMRIKKVFMGEEGAVKDILALNAGAYIYIYGSATSIKEGYNMALKSLENGDVFKKYVELTKFYSKY</sequence>
<comment type="similarity">
    <text evidence="8">In the C-terminal section; belongs to the anthranilate phosphoribosyltransferase family.</text>
</comment>
<feature type="binding site" evidence="9">
    <location>
        <position position="88"/>
    </location>
    <ligand>
        <name>5-phospho-alpha-D-ribose 1-diphosphate</name>
        <dbReference type="ChEBI" id="CHEBI:58017"/>
    </ligand>
</feature>
<feature type="binding site" evidence="9">
    <location>
        <position position="80"/>
    </location>
    <ligand>
        <name>5-phospho-alpha-D-ribose 1-diphosphate</name>
        <dbReference type="ChEBI" id="CHEBI:58017"/>
    </ligand>
</feature>